<evidence type="ECO:0000256" key="1">
    <source>
        <dbReference type="ARBA" id="ARBA00001974"/>
    </source>
</evidence>
<dbReference type="SUPFAM" id="SSF51905">
    <property type="entry name" value="FAD/NAD(P)-binding domain"/>
    <property type="match status" value="1"/>
</dbReference>
<comment type="cofactor">
    <cofactor evidence="1">
        <name>FAD</name>
        <dbReference type="ChEBI" id="CHEBI:57692"/>
    </cofactor>
</comment>
<name>A0ABQ0D029_9HYPO</name>
<dbReference type="InterPro" id="IPR007867">
    <property type="entry name" value="GMC_OxRtase_C"/>
</dbReference>
<dbReference type="EMBL" id="BAAFGZ010000587">
    <property type="protein sequence ID" value="GAB0139046.1"/>
    <property type="molecule type" value="Genomic_DNA"/>
</dbReference>
<accession>A0ABQ0D029</accession>
<dbReference type="PANTHER" id="PTHR42784:SF1">
    <property type="entry name" value="PYRANOSE 2-OXIDASE"/>
    <property type="match status" value="1"/>
</dbReference>
<gene>
    <name evidence="7" type="primary">g7262</name>
    <name evidence="7" type="ORF">EsDP_00007262</name>
</gene>
<evidence type="ECO:0000313" key="7">
    <source>
        <dbReference type="EMBL" id="GAB0139046.1"/>
    </source>
</evidence>
<reference evidence="8" key="1">
    <citation type="submission" date="2024-06" db="EMBL/GenBank/DDBJ databases">
        <title>Draft Genome Sequences of Epichloe bromicola Strains Isolated from Elymus ciliaris.</title>
        <authorList>
            <consortium name="Epichloe bromicola genome sequencing consortium"/>
            <person name="Miura A."/>
            <person name="Imano S."/>
            <person name="Ashida A."/>
            <person name="Sato I."/>
            <person name="Chiba S."/>
            <person name="Tanaka A."/>
            <person name="Camagna M."/>
            <person name="Takemoto D."/>
        </authorList>
    </citation>
    <scope>NUCLEOTIDE SEQUENCE [LARGE SCALE GENOMIC DNA]</scope>
    <source>
        <strain evidence="8">DP</strain>
    </source>
</reference>
<evidence type="ECO:0000256" key="2">
    <source>
        <dbReference type="ARBA" id="ARBA00010790"/>
    </source>
</evidence>
<proteinExistence type="inferred from homology"/>
<dbReference type="InterPro" id="IPR051473">
    <property type="entry name" value="P2Ox-like"/>
</dbReference>
<dbReference type="Pfam" id="PF05199">
    <property type="entry name" value="GMC_oxred_C"/>
    <property type="match status" value="1"/>
</dbReference>
<organism evidence="7 8">
    <name type="scientific">Epichloe bromicola</name>
    <dbReference type="NCBI Taxonomy" id="79588"/>
    <lineage>
        <taxon>Eukaryota</taxon>
        <taxon>Fungi</taxon>
        <taxon>Dikarya</taxon>
        <taxon>Ascomycota</taxon>
        <taxon>Pezizomycotina</taxon>
        <taxon>Sordariomycetes</taxon>
        <taxon>Hypocreomycetidae</taxon>
        <taxon>Hypocreales</taxon>
        <taxon>Clavicipitaceae</taxon>
        <taxon>Epichloe</taxon>
    </lineage>
</organism>
<evidence type="ECO:0000256" key="4">
    <source>
        <dbReference type="ARBA" id="ARBA00022827"/>
    </source>
</evidence>
<evidence type="ECO:0000259" key="6">
    <source>
        <dbReference type="Pfam" id="PF05199"/>
    </source>
</evidence>
<dbReference type="InterPro" id="IPR036188">
    <property type="entry name" value="FAD/NAD-bd_sf"/>
</dbReference>
<keyword evidence="4" id="KW-0274">FAD</keyword>
<feature type="domain" description="Glucose-methanol-choline oxidoreductase C-terminal" evidence="6">
    <location>
        <begin position="349"/>
        <end position="468"/>
    </location>
</feature>
<dbReference type="Gene3D" id="3.50.50.60">
    <property type="entry name" value="FAD/NAD(P)-binding domain"/>
    <property type="match status" value="2"/>
</dbReference>
<protein>
    <recommendedName>
        <fullName evidence="6">Glucose-methanol-choline oxidoreductase C-terminal domain-containing protein</fullName>
    </recommendedName>
</protein>
<comment type="caution">
    <text evidence="7">The sequence shown here is derived from an EMBL/GenBank/DDBJ whole genome shotgun (WGS) entry which is preliminary data.</text>
</comment>
<keyword evidence="5" id="KW-0560">Oxidoreductase</keyword>
<dbReference type="Proteomes" id="UP001562357">
    <property type="component" value="Unassembled WGS sequence"/>
</dbReference>
<keyword evidence="3" id="KW-0285">Flavoprotein</keyword>
<evidence type="ECO:0000256" key="5">
    <source>
        <dbReference type="ARBA" id="ARBA00023002"/>
    </source>
</evidence>
<keyword evidence="8" id="KW-1185">Reference proteome</keyword>
<sequence>MNFHNDMSGQNVLESDVLIVGSGPIGAVYARTILNADDSLNVLMVEMGEHPSKYTEVTGATEQRHDSNLPAAPVVREVGGMGCYWSCATPEQHPVIERSDLFSDQEWRDLYSEAKALFKTTDTAFEHSIRHRLIKDALVRTHGDREFVNLPLACRRSTRNPGYVQWTCPATILGDLADPRYGGTNFELRARHQCTRLLVDTASRQIIGAELTDLRTNDIVIAKAKKLPRLGAPDLNSPEGDEDDEANRQQGRYLTEQTMSVCQVAMKKSLLEDAWNDERCKEYFKKFPNDPLRIPPNDPSPEISTPVSEKYPWHSQIQRDPFHHNSVSNSIDPRLLIDLRFFGYVKPVYDNHVEFSSEVTDAFGMPQPSIHFRIGQEDARRAKAMMKDMKNIATSLGDYIPGGEPRFIALGTAIHICGTTRAGEEDDGCSVVDRHSKVWRLENLFIGGCGVIPTQNACNPTLTAACFALVGARKVVEEMQSLKYTRYQSKL</sequence>
<evidence type="ECO:0000313" key="8">
    <source>
        <dbReference type="Proteomes" id="UP001562357"/>
    </source>
</evidence>
<comment type="similarity">
    <text evidence="2">Belongs to the GMC oxidoreductase family.</text>
</comment>
<dbReference type="SUPFAM" id="SSF54373">
    <property type="entry name" value="FAD-linked reductases, C-terminal domain"/>
    <property type="match status" value="1"/>
</dbReference>
<dbReference type="PANTHER" id="PTHR42784">
    <property type="entry name" value="PYRANOSE 2-OXIDASE"/>
    <property type="match status" value="1"/>
</dbReference>
<evidence type="ECO:0000256" key="3">
    <source>
        <dbReference type="ARBA" id="ARBA00022630"/>
    </source>
</evidence>